<dbReference type="Proteomes" id="UP000019804">
    <property type="component" value="Unassembled WGS sequence"/>
</dbReference>
<dbReference type="GO" id="GO:0003743">
    <property type="term" value="F:translation initiation factor activity"/>
    <property type="evidence" value="ECO:0007669"/>
    <property type="project" value="UniProtKB-KW"/>
</dbReference>
<dbReference type="PANTHER" id="PTHR23253:SF9">
    <property type="entry name" value="EUKARYOTIC TRANSLATION INITIATION FACTOR 4 GAMMA 2"/>
    <property type="match status" value="1"/>
</dbReference>
<feature type="compositionally biased region" description="Low complexity" evidence="8">
    <location>
        <begin position="819"/>
        <end position="831"/>
    </location>
</feature>
<feature type="compositionally biased region" description="Polar residues" evidence="8">
    <location>
        <begin position="157"/>
        <end position="172"/>
    </location>
</feature>
<feature type="compositionally biased region" description="Polar residues" evidence="8">
    <location>
        <begin position="794"/>
        <end position="809"/>
    </location>
</feature>
<dbReference type="GO" id="GO:0003729">
    <property type="term" value="F:mRNA binding"/>
    <property type="evidence" value="ECO:0007669"/>
    <property type="project" value="TreeGrafter"/>
</dbReference>
<name>A0A017SFA1_ASPRC</name>
<feature type="compositionally biased region" description="Polar residues" evidence="8">
    <location>
        <begin position="133"/>
        <end position="148"/>
    </location>
</feature>
<feature type="compositionally biased region" description="Polar residues" evidence="8">
    <location>
        <begin position="1"/>
        <end position="14"/>
    </location>
</feature>
<dbReference type="EMBL" id="KK088421">
    <property type="protein sequence ID" value="EYE95612.1"/>
    <property type="molecule type" value="Genomic_DNA"/>
</dbReference>
<feature type="compositionally biased region" description="Basic and acidic residues" evidence="8">
    <location>
        <begin position="714"/>
        <end position="752"/>
    </location>
</feature>
<dbReference type="GO" id="GO:0010494">
    <property type="term" value="C:cytoplasmic stress granule"/>
    <property type="evidence" value="ECO:0007669"/>
    <property type="project" value="UniProtKB-ARBA"/>
</dbReference>
<feature type="region of interest" description="Disordered" evidence="8">
    <location>
        <begin position="994"/>
        <end position="1036"/>
    </location>
</feature>
<feature type="compositionally biased region" description="Basic and acidic residues" evidence="8">
    <location>
        <begin position="1020"/>
        <end position="1034"/>
    </location>
</feature>
<feature type="compositionally biased region" description="Polar residues" evidence="8">
    <location>
        <begin position="492"/>
        <end position="507"/>
    </location>
</feature>
<dbReference type="GeneID" id="63699343"/>
<dbReference type="PANTHER" id="PTHR23253">
    <property type="entry name" value="EUKARYOTIC TRANSLATION INITIATION FACTOR 4 GAMMA"/>
    <property type="match status" value="1"/>
</dbReference>
<proteinExistence type="inferred from homology"/>
<dbReference type="Gene3D" id="1.25.40.180">
    <property type="match status" value="1"/>
</dbReference>
<evidence type="ECO:0000256" key="5">
    <source>
        <dbReference type="ARBA" id="ARBA00022553"/>
    </source>
</evidence>
<feature type="compositionally biased region" description="Polar residues" evidence="8">
    <location>
        <begin position="236"/>
        <end position="247"/>
    </location>
</feature>
<dbReference type="GO" id="GO:0016281">
    <property type="term" value="C:eukaryotic translation initiation factor 4F complex"/>
    <property type="evidence" value="ECO:0007669"/>
    <property type="project" value="TreeGrafter"/>
</dbReference>
<dbReference type="STRING" id="1388766.A0A017SFA1"/>
<evidence type="ECO:0000313" key="10">
    <source>
        <dbReference type="EMBL" id="EYE95612.1"/>
    </source>
</evidence>
<feature type="compositionally biased region" description="Polar residues" evidence="8">
    <location>
        <begin position="1401"/>
        <end position="1423"/>
    </location>
</feature>
<feature type="compositionally biased region" description="Polar residues" evidence="8">
    <location>
        <begin position="37"/>
        <end position="51"/>
    </location>
</feature>
<feature type="compositionally biased region" description="Basic and acidic residues" evidence="8">
    <location>
        <begin position="761"/>
        <end position="784"/>
    </location>
</feature>
<feature type="compositionally biased region" description="Low complexity" evidence="8">
    <location>
        <begin position="926"/>
        <end position="937"/>
    </location>
</feature>
<evidence type="ECO:0000256" key="2">
    <source>
        <dbReference type="ARBA" id="ARBA00005775"/>
    </source>
</evidence>
<dbReference type="SMART" id="SM00543">
    <property type="entry name" value="MIF4G"/>
    <property type="match status" value="1"/>
</dbReference>
<feature type="compositionally biased region" description="Low complexity" evidence="8">
    <location>
        <begin position="15"/>
        <end position="36"/>
    </location>
</feature>
<evidence type="ECO:0000256" key="8">
    <source>
        <dbReference type="SAM" id="MobiDB-lite"/>
    </source>
</evidence>
<feature type="compositionally biased region" description="Pro residues" evidence="8">
    <location>
        <begin position="457"/>
        <end position="467"/>
    </location>
</feature>
<evidence type="ECO:0000256" key="4">
    <source>
        <dbReference type="ARBA" id="ARBA00022540"/>
    </source>
</evidence>
<evidence type="ECO:0000259" key="9">
    <source>
        <dbReference type="SMART" id="SM00543"/>
    </source>
</evidence>
<dbReference type="Pfam" id="PF02854">
    <property type="entry name" value="MIF4G"/>
    <property type="match status" value="1"/>
</dbReference>
<evidence type="ECO:0000256" key="3">
    <source>
        <dbReference type="ARBA" id="ARBA00022490"/>
    </source>
</evidence>
<feature type="region of interest" description="Disordered" evidence="8">
    <location>
        <begin position="909"/>
        <end position="956"/>
    </location>
</feature>
<dbReference type="Pfam" id="PF12152">
    <property type="entry name" value="eIF_4G1"/>
    <property type="match status" value="1"/>
</dbReference>
<dbReference type="FunFam" id="1.20.970.30:FF:000001">
    <property type="entry name" value="Eukaryotic translation initiation factor subunit eIF-4F, putative"/>
    <property type="match status" value="1"/>
</dbReference>
<evidence type="ECO:0000256" key="1">
    <source>
        <dbReference type="ARBA" id="ARBA00004496"/>
    </source>
</evidence>
<feature type="compositionally biased region" description="Low complexity" evidence="8">
    <location>
        <begin position="185"/>
        <end position="201"/>
    </location>
</feature>
<reference evidence="11" key="1">
    <citation type="journal article" date="2014" name="Nat. Commun.">
        <title>Genomic adaptations of the halophilic Dead Sea filamentous fungus Eurotium rubrum.</title>
        <authorList>
            <person name="Kis-Papo T."/>
            <person name="Weig A.R."/>
            <person name="Riley R."/>
            <person name="Persoh D."/>
            <person name="Salamov A."/>
            <person name="Sun H."/>
            <person name="Lipzen A."/>
            <person name="Wasser S.P."/>
            <person name="Rambold G."/>
            <person name="Grigoriev I.V."/>
            <person name="Nevo E."/>
        </authorList>
    </citation>
    <scope>NUCLEOTIDE SEQUENCE [LARGE SCALE GENOMIC DNA]</scope>
    <source>
        <strain evidence="11">CBS 135680</strain>
    </source>
</reference>
<evidence type="ECO:0000313" key="11">
    <source>
        <dbReference type="Proteomes" id="UP000019804"/>
    </source>
</evidence>
<keyword evidence="11" id="KW-1185">Reference proteome</keyword>
<accession>A0A017SFA1</accession>
<dbReference type="SUPFAM" id="SSF101489">
    <property type="entry name" value="Eukaryotic initiation factor 4f subunit eIF4g, eIF4e-binding domain"/>
    <property type="match status" value="1"/>
</dbReference>
<sequence>MTSIPPQKQGLQGQSASSDTPANTSSSSPTPANRSSYANATRKSATDSTAAPVTVGGSSQHGQSTSASSVSGKPMQQQTNTPSSTSSPGVTIVNGAPASQQQQQGDHSRKPSVTITSAGTSGYIPNGGPPSRPNSLQFGFANQQTSPMGNPAVLAGQPQSGLGVSPSMNPRVTSPQTSPSPIPQPASSGGRPPPSSYQSQGNVPNFGSFGDAGDANRPQAPLGPGPQATHLRRESSQSTHSDMNNQIGGAPAGPGRGGYGGRGRGYSQSGYQGQMPYSPGPNFRTPNQPRGGPNMGPQFHGNQGRPLAPFPNSPHQASRSPALANAHPATTPQMNQVPMAPPQMPPQPFAYGQHMAPQPVRPHPPAFYSSSSPKVPRSGPISRRRSQGPRVFTSSHAPPAIPLAIPNLAPESGQFQQLEEYLTRVKNPQAYPHAYDPNYAYYNPAAYGMGQMQYMTPPSPQPRPGMPFNPQAPYMQNQYPPQPPTQAAPLSRTPSQVSNNDRPNSSLGQPQPPAGPPGAGHAHNASRSSNSPAPNKPQFVLPSTKRSPIVIKDPGSGAVKTFDTKGPGSPARATPSPVKMATPTSTPPPRSNNGTEHQRSDSKATKTDEEKKKELRDAVRQKIEQDEAEQRRKEDEERKKKDDEEAAQKKAEDEEAAKKKAADDEEAARKAMEDMSLKDNKDEKKDEAAAPKPAEEPKQAPAPPADDDDIDYDAIEREMAEIEAKEAAAEADYYAKKQREKEEKERKEKEDLEAYEANMKSAEREAESLEEEREKKREAAEGKDGLSSLKKAATESSTPAESGASTPASDVSMGPPGKPASAAKKPAALKLETSKAVEPPQPSAAMKSLQTARFVADLSKISYPSSVASPNPALNASAPTERKFHYNKEFLLQFQAVFKEKPSVDWDSRVRETVGDTDSSRPQSARTPMTSRTPSRTGGMPQPFQMGTFGAPNRHSLPPNTDRIAIANAARTASMNNPFGQFGRPTGMGMGPIGGRTGSSGMPGSPRVGSNRNNTRNNSKRADKHQAKKEEEMAKSMPLTASMDVKPLQASSSGWKPRSLVQPASAQATPAHMPPDMVQRKVKAALNKMTPENFERIAGQILEIVSQSKMENDGRTLRQVIQLTFEKATDEAHWASIYAKFCKRMLETMSPEIQDESIRDKTGAVVTGGSLFRKYLLNRCQEEFERGWKVNLPPKPEGQTEEVAMLSDEYYAAAAAKRRGLGLVKFIGELYKLGMLTERIMHECVKKLVDYEGMPDEAEVESLTNLLRTIGASLDVSERGHALMDVYFSRIQMMMETEGLPSRIRFMLMDVIDLRKSNWMSKDSDKGPKTIQQIREEAARAQQAAEMERMRQQASRGGGGGRPQIGRGDARNFSYGQQAPPPDYASSKVGSDDLRRLRTGRTANQPMSFGPSSMLGSRSNSRRNLGPGGNLVRGSEDSAASSRTGTPPAGKKEDKEAASSMNAFSALASLEDRDNLATSPPSNPTSPMLTKAQPTAGQPAIPPSKDGGAS</sequence>
<feature type="compositionally biased region" description="Gly residues" evidence="8">
    <location>
        <begin position="250"/>
        <end position="264"/>
    </location>
</feature>
<evidence type="ECO:0000256" key="6">
    <source>
        <dbReference type="ARBA" id="ARBA00022884"/>
    </source>
</evidence>
<keyword evidence="3" id="KW-0963">Cytoplasm</keyword>
<evidence type="ECO:0000256" key="7">
    <source>
        <dbReference type="ARBA" id="ARBA00022917"/>
    </source>
</evidence>
<feature type="compositionally biased region" description="Polar residues" evidence="8">
    <location>
        <begin position="916"/>
        <end position="925"/>
    </location>
</feature>
<dbReference type="InterPro" id="IPR036211">
    <property type="entry name" value="eIF4G_eIF4E-bd_sf"/>
</dbReference>
<keyword evidence="5" id="KW-0597">Phosphoprotein</keyword>
<comment type="similarity">
    <text evidence="2">Belongs to the eukaryotic initiation factor 4G family.</text>
</comment>
<dbReference type="HOGENOM" id="CLU_003998_0_0_1"/>
<keyword evidence="4" id="KW-0396">Initiation factor</keyword>
<feature type="compositionally biased region" description="Low complexity" evidence="8">
    <location>
        <begin position="265"/>
        <end position="274"/>
    </location>
</feature>
<comment type="subcellular location">
    <subcellularLocation>
        <location evidence="1">Cytoplasm</location>
    </subcellularLocation>
</comment>
<protein>
    <recommendedName>
        <fullName evidence="9">MIF4G domain-containing protein</fullName>
    </recommendedName>
</protein>
<dbReference type="InterPro" id="IPR003890">
    <property type="entry name" value="MIF4G-like_typ-3"/>
</dbReference>
<feature type="compositionally biased region" description="Pro residues" evidence="8">
    <location>
        <begin position="339"/>
        <end position="348"/>
    </location>
</feature>
<gene>
    <name evidence="10" type="ORF">EURHEDRAFT_454708</name>
</gene>
<dbReference type="FunFam" id="1.25.40.180:FF:000020">
    <property type="entry name" value="Eukaryotic translation initiation factor subunit"/>
    <property type="match status" value="1"/>
</dbReference>
<feature type="domain" description="MIF4G" evidence="9">
    <location>
        <begin position="1079"/>
        <end position="1318"/>
    </location>
</feature>
<feature type="compositionally biased region" description="Low complexity" evidence="8">
    <location>
        <begin position="469"/>
        <end position="479"/>
    </location>
</feature>
<dbReference type="InterPro" id="IPR016024">
    <property type="entry name" value="ARM-type_fold"/>
</dbReference>
<feature type="region of interest" description="Disordered" evidence="8">
    <location>
        <begin position="1336"/>
        <end position="1510"/>
    </location>
</feature>
<dbReference type="CDD" id="cd22249">
    <property type="entry name" value="UDM1_RNF168_RNF169-like"/>
    <property type="match status" value="2"/>
</dbReference>
<feature type="region of interest" description="Disordered" evidence="8">
    <location>
        <begin position="450"/>
        <end position="848"/>
    </location>
</feature>
<dbReference type="RefSeq" id="XP_040639300.1">
    <property type="nucleotide sequence ID" value="XM_040784219.1"/>
</dbReference>
<dbReference type="SUPFAM" id="SSF48371">
    <property type="entry name" value="ARM repeat"/>
    <property type="match status" value="1"/>
</dbReference>
<keyword evidence="7" id="KW-0648">Protein biosynthesis</keyword>
<feature type="compositionally biased region" description="Low complexity" evidence="8">
    <location>
        <begin position="519"/>
        <end position="533"/>
    </location>
</feature>
<keyword evidence="6" id="KW-0694">RNA-binding</keyword>
<feature type="compositionally biased region" description="Polar residues" evidence="8">
    <location>
        <begin position="1476"/>
        <end position="1496"/>
    </location>
</feature>
<feature type="compositionally biased region" description="Basic and acidic residues" evidence="8">
    <location>
        <begin position="596"/>
        <end position="698"/>
    </location>
</feature>
<feature type="region of interest" description="Disordered" evidence="8">
    <location>
        <begin position="1"/>
        <end position="399"/>
    </location>
</feature>
<dbReference type="Gene3D" id="1.20.970.30">
    <property type="entry name" value="eIF4G, eIF4E-binding domain"/>
    <property type="match status" value="1"/>
</dbReference>
<organism evidence="10 11">
    <name type="scientific">Aspergillus ruber (strain CBS 135680)</name>
    <dbReference type="NCBI Taxonomy" id="1388766"/>
    <lineage>
        <taxon>Eukaryota</taxon>
        <taxon>Fungi</taxon>
        <taxon>Dikarya</taxon>
        <taxon>Ascomycota</taxon>
        <taxon>Pezizomycotina</taxon>
        <taxon>Eurotiomycetes</taxon>
        <taxon>Eurotiomycetidae</taxon>
        <taxon>Eurotiales</taxon>
        <taxon>Aspergillaceae</taxon>
        <taxon>Aspergillus</taxon>
        <taxon>Aspergillus subgen. Aspergillus</taxon>
    </lineage>
</organism>
<dbReference type="OrthoDB" id="514777at2759"/>
<feature type="compositionally biased region" description="Polar residues" evidence="8">
    <location>
        <begin position="97"/>
        <end position="120"/>
    </location>
</feature>
<dbReference type="InterPro" id="IPR022745">
    <property type="entry name" value="eIF4G1_eIF4E-bd"/>
</dbReference>
<feature type="compositionally biased region" description="Low complexity" evidence="8">
    <location>
        <begin position="53"/>
        <end position="88"/>
    </location>
</feature>